<keyword evidence="1" id="KW-1133">Transmembrane helix</keyword>
<keyword evidence="1" id="KW-0472">Membrane</keyword>
<protein>
    <recommendedName>
        <fullName evidence="4">Transmembrane protein</fullName>
    </recommendedName>
</protein>
<dbReference type="Proteomes" id="UP000550729">
    <property type="component" value="Unassembled WGS sequence"/>
</dbReference>
<evidence type="ECO:0000313" key="2">
    <source>
        <dbReference type="EMBL" id="NMO04760.1"/>
    </source>
</evidence>
<feature type="transmembrane region" description="Helical" evidence="1">
    <location>
        <begin position="157"/>
        <end position="182"/>
    </location>
</feature>
<name>A0A848L186_9ACTN</name>
<accession>A0A848L186</accession>
<feature type="transmembrane region" description="Helical" evidence="1">
    <location>
        <begin position="107"/>
        <end position="124"/>
    </location>
</feature>
<feature type="transmembrane region" description="Helical" evidence="1">
    <location>
        <begin position="131"/>
        <end position="151"/>
    </location>
</feature>
<gene>
    <name evidence="2" type="ORF">HH308_26405</name>
</gene>
<evidence type="ECO:0008006" key="4">
    <source>
        <dbReference type="Google" id="ProtNLM"/>
    </source>
</evidence>
<sequence length="194" mass="20867">MSISRDVPDDAAQAAADALDAEIAAMRDGESADPQLRWLSNAMSVDPPSNLYRRIERGIGVRRARWWRAAQVAAVLLGLLICWQGVSILILGQWISRHLGEPYGEHMAFEGALAFIAVGIAVLASATRRRWLPLGIVAGVPLGLALGAHGVPEATEFAWGAVLHFSEGIAAIVVLVTFGVAWRYSRVEGAEDDM</sequence>
<keyword evidence="3" id="KW-1185">Reference proteome</keyword>
<organism evidence="2 3">
    <name type="scientific">Gordonia asplenii</name>
    <dbReference type="NCBI Taxonomy" id="2725283"/>
    <lineage>
        <taxon>Bacteria</taxon>
        <taxon>Bacillati</taxon>
        <taxon>Actinomycetota</taxon>
        <taxon>Actinomycetes</taxon>
        <taxon>Mycobacteriales</taxon>
        <taxon>Gordoniaceae</taxon>
        <taxon>Gordonia</taxon>
    </lineage>
</organism>
<proteinExistence type="predicted"/>
<comment type="caution">
    <text evidence="2">The sequence shown here is derived from an EMBL/GenBank/DDBJ whole genome shotgun (WGS) entry which is preliminary data.</text>
</comment>
<dbReference type="AlphaFoldDB" id="A0A848L186"/>
<evidence type="ECO:0000256" key="1">
    <source>
        <dbReference type="SAM" id="Phobius"/>
    </source>
</evidence>
<feature type="transmembrane region" description="Helical" evidence="1">
    <location>
        <begin position="72"/>
        <end position="95"/>
    </location>
</feature>
<reference evidence="2 3" key="1">
    <citation type="submission" date="2020-04" db="EMBL/GenBank/DDBJ databases">
        <title>Gordonia sp. nov. TBRC 11910.</title>
        <authorList>
            <person name="Suriyachadkun C."/>
        </authorList>
    </citation>
    <scope>NUCLEOTIDE SEQUENCE [LARGE SCALE GENOMIC DNA]</scope>
    <source>
        <strain evidence="2 3">TBRC 11910</strain>
    </source>
</reference>
<dbReference type="RefSeq" id="WP_170197261.1">
    <property type="nucleotide sequence ID" value="NZ_JABBNB010000040.1"/>
</dbReference>
<dbReference type="EMBL" id="JABBNB010000040">
    <property type="protein sequence ID" value="NMO04760.1"/>
    <property type="molecule type" value="Genomic_DNA"/>
</dbReference>
<keyword evidence="1" id="KW-0812">Transmembrane</keyword>
<evidence type="ECO:0000313" key="3">
    <source>
        <dbReference type="Proteomes" id="UP000550729"/>
    </source>
</evidence>